<organism evidence="1 2">
    <name type="scientific">Elliptochloris bilobata</name>
    <dbReference type="NCBI Taxonomy" id="381761"/>
    <lineage>
        <taxon>Eukaryota</taxon>
        <taxon>Viridiplantae</taxon>
        <taxon>Chlorophyta</taxon>
        <taxon>core chlorophytes</taxon>
        <taxon>Trebouxiophyceae</taxon>
        <taxon>Trebouxiophyceae incertae sedis</taxon>
        <taxon>Elliptochloris clade</taxon>
        <taxon>Elliptochloris</taxon>
    </lineage>
</organism>
<name>A0AAW1S0N9_9CHLO</name>
<dbReference type="InterPro" id="IPR011989">
    <property type="entry name" value="ARM-like"/>
</dbReference>
<dbReference type="Gene3D" id="1.25.10.10">
    <property type="entry name" value="Leucine-rich Repeat Variant"/>
    <property type="match status" value="2"/>
</dbReference>
<reference evidence="1 2" key="1">
    <citation type="journal article" date="2024" name="Nat. Commun.">
        <title>Phylogenomics reveals the evolutionary origins of lichenization in chlorophyte algae.</title>
        <authorList>
            <person name="Puginier C."/>
            <person name="Libourel C."/>
            <person name="Otte J."/>
            <person name="Skaloud P."/>
            <person name="Haon M."/>
            <person name="Grisel S."/>
            <person name="Petersen M."/>
            <person name="Berrin J.G."/>
            <person name="Delaux P.M."/>
            <person name="Dal Grande F."/>
            <person name="Keller J."/>
        </authorList>
    </citation>
    <scope>NUCLEOTIDE SEQUENCE [LARGE SCALE GENOMIC DNA]</scope>
    <source>
        <strain evidence="1 2">SAG 245.80</strain>
    </source>
</reference>
<dbReference type="InterPro" id="IPR016024">
    <property type="entry name" value="ARM-type_fold"/>
</dbReference>
<dbReference type="AlphaFoldDB" id="A0AAW1S0N9"/>
<keyword evidence="2" id="KW-1185">Reference proteome</keyword>
<dbReference type="SUPFAM" id="SSF48371">
    <property type="entry name" value="ARM repeat"/>
    <property type="match status" value="1"/>
</dbReference>
<gene>
    <name evidence="1" type="ORF">WJX81_008603</name>
</gene>
<dbReference type="Proteomes" id="UP001445335">
    <property type="component" value="Unassembled WGS sequence"/>
</dbReference>
<evidence type="ECO:0000313" key="2">
    <source>
        <dbReference type="Proteomes" id="UP001445335"/>
    </source>
</evidence>
<proteinExistence type="predicted"/>
<protein>
    <submittedName>
        <fullName evidence="1">Uncharacterized protein</fullName>
    </submittedName>
</protein>
<comment type="caution">
    <text evidence="1">The sequence shown here is derived from an EMBL/GenBank/DDBJ whole genome shotgun (WGS) entry which is preliminary data.</text>
</comment>
<evidence type="ECO:0000313" key="1">
    <source>
        <dbReference type="EMBL" id="KAK9839545.1"/>
    </source>
</evidence>
<dbReference type="EMBL" id="JALJOU010000016">
    <property type="protein sequence ID" value="KAK9839545.1"/>
    <property type="molecule type" value="Genomic_DNA"/>
</dbReference>
<sequence>MTSKREREGEDGVTQALQELESVVDRDNDALKVQALEKVEALVDSADESYSTQKALVDEGLVDHLARLLAPGSAVAVRAAAARTIASVAAVSSSGAARLQRGNSLGFGETPDRVTFNPAQAPLADREVLSALVELQLGGVGDAAEAAGAALQALTYYNRPARVAYLRDLVQALLDGKNEALELLDTAVLSLDLKDDAAIVLDQALMPLLKLVESGTAKEKAAAVCFLGTIVEARPAVAEFMRNEGGLKPVAALVAGGGRAVADAAVHTLWLLVRDAKASLRPGGPLGVPGTALVDALLDLVQQGQQEEEAVASGKTADTEVDNDDDAILLLKALASQDPVVREAVKGSEVATANCCVM</sequence>
<accession>A0AAW1S0N9</accession>